<comment type="caution">
    <text evidence="2">The sequence shown here is derived from an EMBL/GenBank/DDBJ whole genome shotgun (WGS) entry which is preliminary data.</text>
</comment>
<accession>A0ABQ4X3G9</accession>
<feature type="region of interest" description="Disordered" evidence="1">
    <location>
        <begin position="1"/>
        <end position="53"/>
    </location>
</feature>
<keyword evidence="3" id="KW-1185">Reference proteome</keyword>
<dbReference type="Proteomes" id="UP001151760">
    <property type="component" value="Unassembled WGS sequence"/>
</dbReference>
<name>A0ABQ4X3G9_9ASTR</name>
<gene>
    <name evidence="2" type="ORF">Tco_0654339</name>
</gene>
<evidence type="ECO:0000313" key="2">
    <source>
        <dbReference type="EMBL" id="GJS59555.1"/>
    </source>
</evidence>
<evidence type="ECO:0000313" key="3">
    <source>
        <dbReference type="Proteomes" id="UP001151760"/>
    </source>
</evidence>
<protein>
    <submittedName>
        <fullName evidence="2">Uncharacterized protein</fullName>
    </submittedName>
</protein>
<reference evidence="2" key="1">
    <citation type="journal article" date="2022" name="Int. J. Mol. Sci.">
        <title>Draft Genome of Tanacetum Coccineum: Genomic Comparison of Closely Related Tanacetum-Family Plants.</title>
        <authorList>
            <person name="Yamashiro T."/>
            <person name="Shiraishi A."/>
            <person name="Nakayama K."/>
            <person name="Satake H."/>
        </authorList>
    </citation>
    <scope>NUCLEOTIDE SEQUENCE</scope>
</reference>
<proteinExistence type="predicted"/>
<reference evidence="2" key="2">
    <citation type="submission" date="2022-01" db="EMBL/GenBank/DDBJ databases">
        <authorList>
            <person name="Yamashiro T."/>
            <person name="Shiraishi A."/>
            <person name="Satake H."/>
            <person name="Nakayama K."/>
        </authorList>
    </citation>
    <scope>NUCLEOTIDE SEQUENCE</scope>
</reference>
<feature type="compositionally biased region" description="Basic and acidic residues" evidence="1">
    <location>
        <begin position="1"/>
        <end position="12"/>
    </location>
</feature>
<evidence type="ECO:0000256" key="1">
    <source>
        <dbReference type="SAM" id="MobiDB-lite"/>
    </source>
</evidence>
<organism evidence="2 3">
    <name type="scientific">Tanacetum coccineum</name>
    <dbReference type="NCBI Taxonomy" id="301880"/>
    <lineage>
        <taxon>Eukaryota</taxon>
        <taxon>Viridiplantae</taxon>
        <taxon>Streptophyta</taxon>
        <taxon>Embryophyta</taxon>
        <taxon>Tracheophyta</taxon>
        <taxon>Spermatophyta</taxon>
        <taxon>Magnoliopsida</taxon>
        <taxon>eudicotyledons</taxon>
        <taxon>Gunneridae</taxon>
        <taxon>Pentapetalae</taxon>
        <taxon>asterids</taxon>
        <taxon>campanulids</taxon>
        <taxon>Asterales</taxon>
        <taxon>Asteraceae</taxon>
        <taxon>Asteroideae</taxon>
        <taxon>Anthemideae</taxon>
        <taxon>Anthemidinae</taxon>
        <taxon>Tanacetum</taxon>
    </lineage>
</organism>
<sequence>MLRMKLVSENEGHNQTSTITKRLQKVEGRVWQGKDPGNTAGAGSGGGQKWHWHGGPGEDIGLYRGWGCGNGKWVIRGWGEDIAYGELELRLLRQSVCHDSDRTYNRKL</sequence>
<dbReference type="EMBL" id="BQNB010009158">
    <property type="protein sequence ID" value="GJS59555.1"/>
    <property type="molecule type" value="Genomic_DNA"/>
</dbReference>
<feature type="compositionally biased region" description="Gly residues" evidence="1">
    <location>
        <begin position="40"/>
        <end position="53"/>
    </location>
</feature>